<keyword evidence="2" id="KW-1185">Reference proteome</keyword>
<evidence type="ECO:0000313" key="1">
    <source>
        <dbReference type="EMBL" id="MBE3639280.1"/>
    </source>
</evidence>
<dbReference type="RefSeq" id="WP_193183801.1">
    <property type="nucleotide sequence ID" value="NZ_JACVXA010000043.1"/>
</dbReference>
<name>A0A8J6YWP8_9RHOB</name>
<organism evidence="1 2">
    <name type="scientific">Mangrovicoccus algicola</name>
    <dbReference type="NCBI Taxonomy" id="2771008"/>
    <lineage>
        <taxon>Bacteria</taxon>
        <taxon>Pseudomonadati</taxon>
        <taxon>Pseudomonadota</taxon>
        <taxon>Alphaproteobacteria</taxon>
        <taxon>Rhodobacterales</taxon>
        <taxon>Paracoccaceae</taxon>
        <taxon>Mangrovicoccus</taxon>
    </lineage>
</organism>
<dbReference type="AlphaFoldDB" id="A0A8J6YWP8"/>
<proteinExistence type="predicted"/>
<gene>
    <name evidence="1" type="ORF">ICN82_13860</name>
</gene>
<reference evidence="1" key="1">
    <citation type="submission" date="2020-09" db="EMBL/GenBank/DDBJ databases">
        <title>A novel bacterium of genus Mangrovicoccus, isolated from South China Sea.</title>
        <authorList>
            <person name="Huang H."/>
            <person name="Mo K."/>
            <person name="Hu Y."/>
        </authorList>
    </citation>
    <scope>NUCLEOTIDE SEQUENCE</scope>
    <source>
        <strain evidence="1">HB182678</strain>
    </source>
</reference>
<evidence type="ECO:0008006" key="3">
    <source>
        <dbReference type="Google" id="ProtNLM"/>
    </source>
</evidence>
<dbReference type="Proteomes" id="UP000609121">
    <property type="component" value="Unassembled WGS sequence"/>
</dbReference>
<sequence>MTPAATLAALLRRQGDALLCGDLDSLRDLAGQLEQACDRLDREGGVSRAELAAINGMARRNMKLIDAARSGASAVERRLKDIADLSGGQRVYGARGGARLLHDGPAGQARKV</sequence>
<protein>
    <recommendedName>
        <fullName evidence="3">Flagellar protein FlgN</fullName>
    </recommendedName>
</protein>
<accession>A0A8J6YWP8</accession>
<comment type="caution">
    <text evidence="1">The sequence shown here is derived from an EMBL/GenBank/DDBJ whole genome shotgun (WGS) entry which is preliminary data.</text>
</comment>
<dbReference type="EMBL" id="JACVXA010000043">
    <property type="protein sequence ID" value="MBE3639280.1"/>
    <property type="molecule type" value="Genomic_DNA"/>
</dbReference>
<evidence type="ECO:0000313" key="2">
    <source>
        <dbReference type="Proteomes" id="UP000609121"/>
    </source>
</evidence>